<proteinExistence type="predicted"/>
<accession>K9PBI2</accession>
<dbReference type="HOGENOM" id="CLU_751681_0_0_3"/>
<sequence>MDQHFVSTADLRLGRSEGNWVFHYPILGHAGGITPSLIAGAYKLLIPTSPQTLNWHIRALSAALYLVSAYLLCKTIIKAPSWRPITLLVIATSGSQLLQPSSEVIAGGLLGLFIVCAMNRCHPLLSAGFLVAFGLCKIELLLSIPALTLVWYLYQRRISTRRATIIPIAVLAWFALLVLPGLVVHGPELLGVGRSFLTFSITYNWMFAPHQFSGYVEPANMDWTSFAAAQFPGANSVLDVIQRFPRKYLHFFSICFFESLLTFIETFRFMLIPMALLIVSRCWIPRLRFPILCILALVIFTLLPASLLTWIHVRYLARYVPLVLCVVAAGCSEIQLRYAKPTFMACGWLTIVLQLINLDKLSQGSHFY</sequence>
<gene>
    <name evidence="2" type="ordered locus">Cyagr_3230</name>
</gene>
<organism evidence="2 3">
    <name type="scientific">Cyanobium gracile (strain ATCC 27147 / PCC 6307)</name>
    <dbReference type="NCBI Taxonomy" id="292564"/>
    <lineage>
        <taxon>Bacteria</taxon>
        <taxon>Bacillati</taxon>
        <taxon>Cyanobacteriota</taxon>
        <taxon>Cyanophyceae</taxon>
        <taxon>Synechococcales</taxon>
        <taxon>Prochlorococcaceae</taxon>
        <taxon>Cyanobium</taxon>
    </lineage>
</organism>
<dbReference type="AlphaFoldDB" id="K9PBI2"/>
<keyword evidence="1" id="KW-0472">Membrane</keyword>
<feature type="transmembrane region" description="Helical" evidence="1">
    <location>
        <begin position="248"/>
        <end position="279"/>
    </location>
</feature>
<keyword evidence="1" id="KW-0812">Transmembrane</keyword>
<feature type="transmembrane region" description="Helical" evidence="1">
    <location>
        <begin position="85"/>
        <end position="115"/>
    </location>
</feature>
<reference evidence="3" key="1">
    <citation type="journal article" date="2013" name="Proc. Natl. Acad. Sci. U.S.A.">
        <title>Improving the coverage of the cyanobacterial phylum using diversity-driven genome sequencing.</title>
        <authorList>
            <person name="Shih P.M."/>
            <person name="Wu D."/>
            <person name="Latifi A."/>
            <person name="Axen S.D."/>
            <person name="Fewer D.P."/>
            <person name="Talla E."/>
            <person name="Calteau A."/>
            <person name="Cai F."/>
            <person name="Tandeau de Marsac N."/>
            <person name="Rippka R."/>
            <person name="Herdman M."/>
            <person name="Sivonen K."/>
            <person name="Coursin T."/>
            <person name="Laurent T."/>
            <person name="Goodwin L."/>
            <person name="Nolan M."/>
            <person name="Davenport K.W."/>
            <person name="Han C.S."/>
            <person name="Rubin E.M."/>
            <person name="Eisen J.A."/>
            <person name="Woyke T."/>
            <person name="Gugger M."/>
            <person name="Kerfeld C.A."/>
        </authorList>
    </citation>
    <scope>NUCLEOTIDE SEQUENCE [LARGE SCALE GENOMIC DNA]</scope>
    <source>
        <strain evidence="3">ATCC 27147 / PCC 6307</strain>
    </source>
</reference>
<evidence type="ECO:0000256" key="1">
    <source>
        <dbReference type="SAM" id="Phobius"/>
    </source>
</evidence>
<feature type="transmembrane region" description="Helical" evidence="1">
    <location>
        <begin position="127"/>
        <end position="153"/>
    </location>
</feature>
<name>K9PBI2_CYAGP</name>
<keyword evidence="1" id="KW-1133">Transmembrane helix</keyword>
<feature type="transmembrane region" description="Helical" evidence="1">
    <location>
        <begin position="165"/>
        <end position="184"/>
    </location>
</feature>
<dbReference type="eggNOG" id="ENOG5030RAR">
    <property type="taxonomic scope" value="Bacteria"/>
</dbReference>
<evidence type="ECO:0008006" key="4">
    <source>
        <dbReference type="Google" id="ProtNLM"/>
    </source>
</evidence>
<dbReference type="STRING" id="292564.Cyagr_3230"/>
<feature type="transmembrane region" description="Helical" evidence="1">
    <location>
        <begin position="55"/>
        <end position="73"/>
    </location>
</feature>
<feature type="transmembrane region" description="Helical" evidence="1">
    <location>
        <begin position="291"/>
        <end position="313"/>
    </location>
</feature>
<evidence type="ECO:0000313" key="2">
    <source>
        <dbReference type="EMBL" id="AFY30308.1"/>
    </source>
</evidence>
<evidence type="ECO:0000313" key="3">
    <source>
        <dbReference type="Proteomes" id="UP000010388"/>
    </source>
</evidence>
<dbReference type="EMBL" id="CP003495">
    <property type="protein sequence ID" value="AFY30308.1"/>
    <property type="molecule type" value="Genomic_DNA"/>
</dbReference>
<dbReference type="KEGG" id="cgc:Cyagr_3230"/>
<dbReference type="Proteomes" id="UP000010388">
    <property type="component" value="Chromosome"/>
</dbReference>
<protein>
    <recommendedName>
        <fullName evidence="4">Glycosyltransferase RgtA/B/C/D-like domain-containing protein</fullName>
    </recommendedName>
</protein>